<dbReference type="NCBIfam" id="TIGR01499">
    <property type="entry name" value="folC"/>
    <property type="match status" value="1"/>
</dbReference>
<dbReference type="EMBL" id="BOPA01000001">
    <property type="protein sequence ID" value="GIJ13319.1"/>
    <property type="molecule type" value="Genomic_DNA"/>
</dbReference>
<evidence type="ECO:0000313" key="13">
    <source>
        <dbReference type="EMBL" id="GIJ13319.1"/>
    </source>
</evidence>
<dbReference type="PROSITE" id="PS01012">
    <property type="entry name" value="FOLYLPOLYGLU_SYNT_2"/>
    <property type="match status" value="1"/>
</dbReference>
<dbReference type="InterPro" id="IPR004101">
    <property type="entry name" value="Mur_ligase_C"/>
</dbReference>
<dbReference type="PANTHER" id="PTHR11136:SF0">
    <property type="entry name" value="DIHYDROFOLATE SYNTHETASE-RELATED"/>
    <property type="match status" value="1"/>
</dbReference>
<comment type="catalytic activity">
    <reaction evidence="9">
        <text>(6S)-5,6,7,8-tetrahydrofolyl-(gamma-L-Glu)(n) + L-glutamate + ATP = (6S)-5,6,7,8-tetrahydrofolyl-(gamma-L-Glu)(n+1) + ADP + phosphate + H(+)</text>
        <dbReference type="Rhea" id="RHEA:10580"/>
        <dbReference type="Rhea" id="RHEA-COMP:14738"/>
        <dbReference type="Rhea" id="RHEA-COMP:14740"/>
        <dbReference type="ChEBI" id="CHEBI:15378"/>
        <dbReference type="ChEBI" id="CHEBI:29985"/>
        <dbReference type="ChEBI" id="CHEBI:30616"/>
        <dbReference type="ChEBI" id="CHEBI:43474"/>
        <dbReference type="ChEBI" id="CHEBI:141005"/>
        <dbReference type="ChEBI" id="CHEBI:456216"/>
        <dbReference type="EC" id="6.3.2.17"/>
    </reaction>
</comment>
<comment type="similarity">
    <text evidence="1">Belongs to the folylpolyglutamate synthase family.</text>
</comment>
<name>A0ABQ4I601_9ACTN</name>
<dbReference type="Pfam" id="PF02875">
    <property type="entry name" value="Mur_ligase_C"/>
    <property type="match status" value="1"/>
</dbReference>
<dbReference type="Gene3D" id="3.40.1190.10">
    <property type="entry name" value="Mur-like, catalytic domain"/>
    <property type="match status" value="1"/>
</dbReference>
<evidence type="ECO:0000256" key="9">
    <source>
        <dbReference type="ARBA" id="ARBA00047493"/>
    </source>
</evidence>
<gene>
    <name evidence="13" type="ORF">Vgi01_00030</name>
</gene>
<dbReference type="SUPFAM" id="SSF53623">
    <property type="entry name" value="MurD-like peptide ligases, catalytic domain"/>
    <property type="match status" value="1"/>
</dbReference>
<proteinExistence type="inferred from homology"/>
<keyword evidence="4" id="KW-0479">Metal-binding</keyword>
<dbReference type="EC" id="6.3.2.17" evidence="2"/>
<evidence type="ECO:0000256" key="4">
    <source>
        <dbReference type="ARBA" id="ARBA00022723"/>
    </source>
</evidence>
<dbReference type="Proteomes" id="UP000647860">
    <property type="component" value="Unassembled WGS sequence"/>
</dbReference>
<evidence type="ECO:0000256" key="2">
    <source>
        <dbReference type="ARBA" id="ARBA00013025"/>
    </source>
</evidence>
<organism evidence="13 14">
    <name type="scientific">Micromonospora gifhornensis</name>
    <dbReference type="NCBI Taxonomy" id="84594"/>
    <lineage>
        <taxon>Bacteria</taxon>
        <taxon>Bacillati</taxon>
        <taxon>Actinomycetota</taxon>
        <taxon>Actinomycetes</taxon>
        <taxon>Micromonosporales</taxon>
        <taxon>Micromonosporaceae</taxon>
        <taxon>Micromonospora</taxon>
    </lineage>
</organism>
<dbReference type="InterPro" id="IPR001645">
    <property type="entry name" value="Folylpolyglutamate_synth"/>
</dbReference>
<evidence type="ECO:0000256" key="3">
    <source>
        <dbReference type="ARBA" id="ARBA00022598"/>
    </source>
</evidence>
<dbReference type="InterPro" id="IPR018109">
    <property type="entry name" value="Folylpolyglutamate_synth_CS"/>
</dbReference>
<evidence type="ECO:0000256" key="10">
    <source>
        <dbReference type="SAM" id="MobiDB-lite"/>
    </source>
</evidence>
<feature type="domain" description="Mur ligase central" evidence="12">
    <location>
        <begin position="87"/>
        <end position="313"/>
    </location>
</feature>
<keyword evidence="14" id="KW-1185">Reference proteome</keyword>
<evidence type="ECO:0000313" key="14">
    <source>
        <dbReference type="Proteomes" id="UP000647860"/>
    </source>
</evidence>
<dbReference type="PANTHER" id="PTHR11136">
    <property type="entry name" value="FOLYLPOLYGLUTAMATE SYNTHASE-RELATED"/>
    <property type="match status" value="1"/>
</dbReference>
<comment type="caution">
    <text evidence="13">The sequence shown here is derived from an EMBL/GenBank/DDBJ whole genome shotgun (WGS) entry which is preliminary data.</text>
</comment>
<evidence type="ECO:0000259" key="12">
    <source>
        <dbReference type="Pfam" id="PF08245"/>
    </source>
</evidence>
<dbReference type="SUPFAM" id="SSF53244">
    <property type="entry name" value="MurD-like peptide ligases, peptide-binding domain"/>
    <property type="match status" value="1"/>
</dbReference>
<evidence type="ECO:0000259" key="11">
    <source>
        <dbReference type="Pfam" id="PF02875"/>
    </source>
</evidence>
<dbReference type="PROSITE" id="PS01011">
    <property type="entry name" value="FOLYLPOLYGLU_SYNT_1"/>
    <property type="match status" value="1"/>
</dbReference>
<feature type="region of interest" description="Disordered" evidence="10">
    <location>
        <begin position="1"/>
        <end position="42"/>
    </location>
</feature>
<feature type="compositionally biased region" description="Basic and acidic residues" evidence="10">
    <location>
        <begin position="21"/>
        <end position="41"/>
    </location>
</feature>
<sequence length="482" mass="50683">MTDSNEHDDRSGAGRPADAGRPGRADERTNPERAGRGKSAERAAFAEIEAELAGRGFTRMVFELDRISDLLDLLGSPQRAYPSIHLTGTNGKTSTARMIDSLLRAFGLHTGRYTSPHLETVRERISLDGEPVDEARFTAVYQEVKPLAELVDDRSAEPLTYFDMTTALAFATFADAPVDVAVVEVGLGGAEDATNVIQAGVCVLTPIGLDHTEWLGDTLQDIAVAKSGIIHPGATVIAAAQEEEAARPILQRCAEVGATIAREGSEFGVLRRAVAVGGQVLTLQGLGGVYEEVFLPLHGAHQAQNAAVALAAVEAFLGAGARRQLDLETVREGFATASSPGRLERVRNAPTILLDGAHNPQGMAATVTALQEEFAFSKLVAVVGTLADKDAASMLELLEPVVDQVVVTRNSSPRALPATELAALAAEVFGPDRVEVAEAMPDAIEAAVALAEEDVPGELAGVGVIVTGSVVTVADARRLLKR</sequence>
<evidence type="ECO:0000256" key="8">
    <source>
        <dbReference type="ARBA" id="ARBA00030592"/>
    </source>
</evidence>
<keyword evidence="6" id="KW-0067">ATP-binding</keyword>
<evidence type="ECO:0000256" key="1">
    <source>
        <dbReference type="ARBA" id="ARBA00008276"/>
    </source>
</evidence>
<keyword evidence="3" id="KW-0436">Ligase</keyword>
<evidence type="ECO:0000256" key="5">
    <source>
        <dbReference type="ARBA" id="ARBA00022741"/>
    </source>
</evidence>
<protein>
    <recommendedName>
        <fullName evidence="2">tetrahydrofolate synthase</fullName>
        <ecNumber evidence="2">6.3.2.17</ecNumber>
    </recommendedName>
    <alternativeName>
        <fullName evidence="8">Tetrahydrofolylpolyglutamate synthase</fullName>
    </alternativeName>
</protein>
<dbReference type="InterPro" id="IPR013221">
    <property type="entry name" value="Mur_ligase_cen"/>
</dbReference>
<keyword evidence="5" id="KW-0547">Nucleotide-binding</keyword>
<dbReference type="Pfam" id="PF08245">
    <property type="entry name" value="Mur_ligase_M"/>
    <property type="match status" value="1"/>
</dbReference>
<accession>A0ABQ4I601</accession>
<dbReference type="Gene3D" id="3.90.190.20">
    <property type="entry name" value="Mur ligase, C-terminal domain"/>
    <property type="match status" value="1"/>
</dbReference>
<feature type="compositionally biased region" description="Basic and acidic residues" evidence="10">
    <location>
        <begin position="1"/>
        <end position="12"/>
    </location>
</feature>
<evidence type="ECO:0000256" key="7">
    <source>
        <dbReference type="ARBA" id="ARBA00022842"/>
    </source>
</evidence>
<dbReference type="InterPro" id="IPR036565">
    <property type="entry name" value="Mur-like_cat_sf"/>
</dbReference>
<dbReference type="InterPro" id="IPR036615">
    <property type="entry name" value="Mur_ligase_C_dom_sf"/>
</dbReference>
<reference evidence="13 14" key="1">
    <citation type="submission" date="2021-01" db="EMBL/GenBank/DDBJ databases">
        <title>Whole genome shotgun sequence of Verrucosispora gifhornensis NBRC 16317.</title>
        <authorList>
            <person name="Komaki H."/>
            <person name="Tamura T."/>
        </authorList>
    </citation>
    <scope>NUCLEOTIDE SEQUENCE [LARGE SCALE GENOMIC DNA]</scope>
    <source>
        <strain evidence="13 14">NBRC 16317</strain>
    </source>
</reference>
<feature type="domain" description="Mur ligase C-terminal" evidence="11">
    <location>
        <begin position="341"/>
        <end position="454"/>
    </location>
</feature>
<evidence type="ECO:0000256" key="6">
    <source>
        <dbReference type="ARBA" id="ARBA00022840"/>
    </source>
</evidence>
<keyword evidence="7" id="KW-0460">Magnesium</keyword>